<keyword evidence="4" id="KW-1185">Reference proteome</keyword>
<feature type="region of interest" description="Disordered" evidence="1">
    <location>
        <begin position="87"/>
        <end position="137"/>
    </location>
</feature>
<keyword evidence="2" id="KW-0812">Transmembrane</keyword>
<comment type="caution">
    <text evidence="3">The sequence shown here is derived from an EMBL/GenBank/DDBJ whole genome shotgun (WGS) entry which is preliminary data.</text>
</comment>
<proteinExistence type="predicted"/>
<evidence type="ECO:0000256" key="2">
    <source>
        <dbReference type="SAM" id="Phobius"/>
    </source>
</evidence>
<dbReference type="EMBL" id="JBHSIS010000024">
    <property type="protein sequence ID" value="MFC4858760.1"/>
    <property type="molecule type" value="Genomic_DNA"/>
</dbReference>
<dbReference type="InterPro" id="IPR011050">
    <property type="entry name" value="Pectin_lyase_fold/virulence"/>
</dbReference>
<dbReference type="SUPFAM" id="SSF51126">
    <property type="entry name" value="Pectin lyase-like"/>
    <property type="match status" value="1"/>
</dbReference>
<dbReference type="Proteomes" id="UP001595859">
    <property type="component" value="Unassembled WGS sequence"/>
</dbReference>
<name>A0ABV9SEC5_9PSEU</name>
<gene>
    <name evidence="3" type="ORF">ACFPCV_35140</name>
</gene>
<dbReference type="RefSeq" id="WP_378061420.1">
    <property type="nucleotide sequence ID" value="NZ_JBHSIS010000024.1"/>
</dbReference>
<evidence type="ECO:0000313" key="3">
    <source>
        <dbReference type="EMBL" id="MFC4858760.1"/>
    </source>
</evidence>
<evidence type="ECO:0000256" key="1">
    <source>
        <dbReference type="SAM" id="MobiDB-lite"/>
    </source>
</evidence>
<protein>
    <submittedName>
        <fullName evidence="3">Uncharacterized protein</fullName>
    </submittedName>
</protein>
<keyword evidence="2" id="KW-1133">Transmembrane helix</keyword>
<sequence>MSKHIDEDELRKLFAGIDAPPGLDRWRERIADVHAEHHETATGADGAVVTELRPRTHRKRSLAVAAAVVAVVGLGGAVVTSRLLDTPSDSTMIIDGPERATNSPSPSPPTSSSSATEPRPSAANTGVPRGTTLTAHRGDLRVTTAGQVVTGLRVTGTVIVEAPGVTLRRVAVVAPAGTPALRQLAADLTVVDSELSGGESLSQQANGLVVHRSTLTSGVTVTSGAELYDSYLAGSAVRITAGTTGVLLRHNVMGRVTMSVPDGPIRDVTVEANVLTQVDAPTEPGSTGIHVLDNRFLGGTPSTGWATGAGDNRWSGNVFDGTGAAAGP</sequence>
<keyword evidence="2" id="KW-0472">Membrane</keyword>
<feature type="transmembrane region" description="Helical" evidence="2">
    <location>
        <begin position="62"/>
        <end position="84"/>
    </location>
</feature>
<accession>A0ABV9SEC5</accession>
<reference evidence="4" key="1">
    <citation type="journal article" date="2019" name="Int. J. Syst. Evol. Microbiol.">
        <title>The Global Catalogue of Microorganisms (GCM) 10K type strain sequencing project: providing services to taxonomists for standard genome sequencing and annotation.</title>
        <authorList>
            <consortium name="The Broad Institute Genomics Platform"/>
            <consortium name="The Broad Institute Genome Sequencing Center for Infectious Disease"/>
            <person name="Wu L."/>
            <person name="Ma J."/>
        </authorList>
    </citation>
    <scope>NUCLEOTIDE SEQUENCE [LARGE SCALE GENOMIC DNA]</scope>
    <source>
        <strain evidence="4">ZS-22-S1</strain>
    </source>
</reference>
<feature type="compositionally biased region" description="Low complexity" evidence="1">
    <location>
        <begin position="100"/>
        <end position="123"/>
    </location>
</feature>
<evidence type="ECO:0000313" key="4">
    <source>
        <dbReference type="Proteomes" id="UP001595859"/>
    </source>
</evidence>
<organism evidence="3 4">
    <name type="scientific">Actinophytocola glycyrrhizae</name>
    <dbReference type="NCBI Taxonomy" id="2044873"/>
    <lineage>
        <taxon>Bacteria</taxon>
        <taxon>Bacillati</taxon>
        <taxon>Actinomycetota</taxon>
        <taxon>Actinomycetes</taxon>
        <taxon>Pseudonocardiales</taxon>
        <taxon>Pseudonocardiaceae</taxon>
    </lineage>
</organism>